<dbReference type="GO" id="GO:0009361">
    <property type="term" value="C:succinate-CoA ligase complex (ADP-forming)"/>
    <property type="evidence" value="ECO:0007669"/>
    <property type="project" value="TreeGrafter"/>
</dbReference>
<dbReference type="SUPFAM" id="SSF52210">
    <property type="entry name" value="Succinyl-CoA synthetase domains"/>
    <property type="match status" value="2"/>
</dbReference>
<gene>
    <name evidence="3" type="primary">fdrA</name>
    <name evidence="3" type="ORF">EPA93_45065</name>
</gene>
<evidence type="ECO:0000313" key="4">
    <source>
        <dbReference type="Proteomes" id="UP000290365"/>
    </source>
</evidence>
<dbReference type="PANTHER" id="PTHR11117">
    <property type="entry name" value="SUCCINYL-COA LIGASE SUBUNIT ALPHA"/>
    <property type="match status" value="1"/>
</dbReference>
<feature type="domain" description="ATP-citrate synthase/succinyl-CoA ligase C-terminal" evidence="1">
    <location>
        <begin position="370"/>
        <end position="530"/>
    </location>
</feature>
<dbReference type="InterPro" id="IPR003781">
    <property type="entry name" value="CoA-bd"/>
</dbReference>
<evidence type="ECO:0000313" key="3">
    <source>
        <dbReference type="EMBL" id="QBD82760.1"/>
    </source>
</evidence>
<reference evidence="3 4" key="1">
    <citation type="submission" date="2019-01" db="EMBL/GenBank/DDBJ databases">
        <title>Ktedonosporobacter rubrisoli SCAWS-G2.</title>
        <authorList>
            <person name="Huang Y."/>
            <person name="Yan B."/>
        </authorList>
    </citation>
    <scope>NUCLEOTIDE SEQUENCE [LARGE SCALE GENOMIC DNA]</scope>
    <source>
        <strain evidence="3 4">SCAWS-G2</strain>
    </source>
</reference>
<dbReference type="KEGG" id="kbs:EPA93_45065"/>
<evidence type="ECO:0000259" key="2">
    <source>
        <dbReference type="Pfam" id="PF02629"/>
    </source>
</evidence>
<feature type="domain" description="CoA-binding" evidence="2">
    <location>
        <begin position="210"/>
        <end position="303"/>
    </location>
</feature>
<dbReference type="EMBL" id="CP035758">
    <property type="protein sequence ID" value="QBD82760.1"/>
    <property type="molecule type" value="Genomic_DNA"/>
</dbReference>
<dbReference type="GO" id="GO:0004775">
    <property type="term" value="F:succinate-CoA ligase (ADP-forming) activity"/>
    <property type="evidence" value="ECO:0007669"/>
    <property type="project" value="TreeGrafter"/>
</dbReference>
<dbReference type="GO" id="GO:0005829">
    <property type="term" value="C:cytosol"/>
    <property type="evidence" value="ECO:0007669"/>
    <property type="project" value="TreeGrafter"/>
</dbReference>
<dbReference type="OrthoDB" id="6193532at2"/>
<name>A0A4P6K4K0_KTERU</name>
<dbReference type="Gene3D" id="3.40.50.720">
    <property type="entry name" value="NAD(P)-binding Rossmann-like Domain"/>
    <property type="match status" value="1"/>
</dbReference>
<dbReference type="NCBIfam" id="NF004760">
    <property type="entry name" value="PRK06091.1"/>
    <property type="match status" value="1"/>
</dbReference>
<dbReference type="InterPro" id="IPR005811">
    <property type="entry name" value="SUCC_ACL_C"/>
</dbReference>
<dbReference type="Pfam" id="PF00549">
    <property type="entry name" value="Ligase_CoA"/>
    <property type="match status" value="1"/>
</dbReference>
<dbReference type="PANTHER" id="PTHR11117:SF24">
    <property type="entry name" value="PROTEIN FDRA"/>
    <property type="match status" value="1"/>
</dbReference>
<dbReference type="Proteomes" id="UP000290365">
    <property type="component" value="Chromosome"/>
</dbReference>
<dbReference type="Gene3D" id="3.40.50.261">
    <property type="entry name" value="Succinyl-CoA synthetase domains"/>
    <property type="match status" value="2"/>
</dbReference>
<dbReference type="InterPro" id="IPR016102">
    <property type="entry name" value="Succinyl-CoA_synth-like"/>
</dbReference>
<organism evidence="3 4">
    <name type="scientific">Ktedonosporobacter rubrisoli</name>
    <dbReference type="NCBI Taxonomy" id="2509675"/>
    <lineage>
        <taxon>Bacteria</taxon>
        <taxon>Bacillati</taxon>
        <taxon>Chloroflexota</taxon>
        <taxon>Ktedonobacteria</taxon>
        <taxon>Ktedonobacterales</taxon>
        <taxon>Ktedonosporobacteraceae</taxon>
        <taxon>Ktedonosporobacter</taxon>
    </lineage>
</organism>
<proteinExistence type="predicted"/>
<dbReference type="Pfam" id="PF02629">
    <property type="entry name" value="CoA_binding"/>
    <property type="match status" value="1"/>
</dbReference>
<dbReference type="GO" id="GO:0006099">
    <property type="term" value="P:tricarboxylic acid cycle"/>
    <property type="evidence" value="ECO:0007669"/>
    <property type="project" value="TreeGrafter"/>
</dbReference>
<keyword evidence="4" id="KW-1185">Reference proteome</keyword>
<sequence>MTPKQCGNWRLAMALQALLKRNTYYDSITLMSLAQSLKQLSGVEDVGAIMATEANYALLQASALFPSTFLHEQKELPGPDDLLLVVKAVDEACAQQALRMAEERLSSARHAVQHSHQPRPARSLETALRRGETANLAVISVAGEHAWLEAEQALRQGLHVFLFSDNVSVEQEKYLKTLALEKSLLMMGPDCGTALINGVGLGFCNVVPRGSIGIVGASGTGMQQLMCLIAAAGLGISQAIGTGGRDLSEAIGGMMMRCGLALLANDPHTEVILLVSKPPAASTAREILAAAQLTKPVVAIFQGCAPAQFAEHVGKVHLVRTLSEGAELAIALAGGDPAQLFGRQVLQRDQERLLAERKGLAPYQRYIRALYAGGTLCDEAMLLLSERIGKISSNVPLKVEWSIPSGQIYQGHTALDLGSDEFTRGRPHPMIDPNLRLRYLAEAAQDRETAVILLDILLGFCAHPDPAALYAPAIARIRKSALDEGRSLPIIVVLCGTEDDPQQVSRQRYALEAAGAIVYESNAAAVVAAASLLDSEENM</sequence>
<protein>
    <submittedName>
        <fullName evidence="3">Acyl-CoA synthetase FdrA</fullName>
    </submittedName>
</protein>
<dbReference type="GO" id="GO:0004776">
    <property type="term" value="F:succinate-CoA ligase (GDP-forming) activity"/>
    <property type="evidence" value="ECO:0007669"/>
    <property type="project" value="TreeGrafter"/>
</dbReference>
<evidence type="ECO:0000259" key="1">
    <source>
        <dbReference type="Pfam" id="PF00549"/>
    </source>
</evidence>
<accession>A0A4P6K4K0</accession>
<dbReference type="AlphaFoldDB" id="A0A4P6K4K0"/>